<accession>A0A7S1F3X0</accession>
<reference evidence="1" key="1">
    <citation type="submission" date="2021-01" db="EMBL/GenBank/DDBJ databases">
        <authorList>
            <person name="Corre E."/>
            <person name="Pelletier E."/>
            <person name="Niang G."/>
            <person name="Scheremetjew M."/>
            <person name="Finn R."/>
            <person name="Kale V."/>
            <person name="Holt S."/>
            <person name="Cochrane G."/>
            <person name="Meng A."/>
            <person name="Brown T."/>
            <person name="Cohen L."/>
        </authorList>
    </citation>
    <scope>NUCLEOTIDE SEQUENCE</scope>
</reference>
<dbReference type="EMBL" id="HBFQ01024039">
    <property type="protein sequence ID" value="CAD8842607.1"/>
    <property type="molecule type" value="Transcribed_RNA"/>
</dbReference>
<organism evidence="1">
    <name type="scientific">Noctiluca scintillans</name>
    <name type="common">Sea sparkle</name>
    <name type="synonym">Red tide dinoflagellate</name>
    <dbReference type="NCBI Taxonomy" id="2966"/>
    <lineage>
        <taxon>Eukaryota</taxon>
        <taxon>Sar</taxon>
        <taxon>Alveolata</taxon>
        <taxon>Dinophyceae</taxon>
        <taxon>Noctilucales</taxon>
        <taxon>Noctilucaceae</taxon>
        <taxon>Noctiluca</taxon>
    </lineage>
</organism>
<protein>
    <submittedName>
        <fullName evidence="1">Uncharacterized protein</fullName>
    </submittedName>
</protein>
<proteinExistence type="predicted"/>
<gene>
    <name evidence="1" type="ORF">NSCI0253_LOCUS16955</name>
</gene>
<evidence type="ECO:0000313" key="1">
    <source>
        <dbReference type="EMBL" id="CAD8842607.1"/>
    </source>
</evidence>
<dbReference type="AlphaFoldDB" id="A0A7S1F3X0"/>
<sequence length="108" mass="12441">MLDSKPLVSRRFNKSNEHTCETRIPREAPTFTSARTCVRHALRNTSIEESHTSVDRGPCGRLSLWLFFVRSGDVVLWHTRECWDIASNGSSHRHGWTSMDVAVARKFR</sequence>
<name>A0A7S1F3X0_NOCSC</name>